<dbReference type="InterPro" id="IPR000306">
    <property type="entry name" value="Znf_FYVE"/>
</dbReference>
<sequence>MAAEIKPAPRTPNDRFSTTKKPALLSKLEGCTDDVNAAVVIPGEDGVISVCDDKTVRVWLKRDSGQYWPSICQYMPSGCTSMFYTPETRQLFIGQENGTISEFTLAMDCNRINPTREYLAHTARVTAVVFSLSCEWVLSVSRDKLFAYHCSETGRRIGGYSFEAWCTTLQFDSQSKYAFVGDYSGLITMLKLDNNGAALVTTLKGHTGSVRVLNWAPIPQLLFSGSFDQTIIVWDIGGQKGTAYELQGHSRESLASFHDMKHAVASLYVDEATGRLCTAGKDRVVKVWDAAALLAPAPRPGRILMKFSINVEHSLEEHIGLRQHHCRWCGAAVCGPCSPHRLPLPVMGFEFPQRVCTACYETLRHEPRESLASFHDMKHAVASLYVDEATGRLCTAGKDRVVKVWDAAALLAPAPRPGTSEN</sequence>
<evidence type="ECO:0000313" key="12">
    <source>
        <dbReference type="Proteomes" id="UP000053240"/>
    </source>
</evidence>
<dbReference type="PANTHER" id="PTHR46189">
    <property type="entry name" value="LD41958P"/>
    <property type="match status" value="1"/>
</dbReference>
<keyword evidence="3" id="KW-0479">Metal-binding</keyword>
<keyword evidence="5" id="KW-0967">Endosome</keyword>
<dbReference type="FunCoup" id="A0A0N1PF52">
    <property type="interactions" value="1063"/>
</dbReference>
<dbReference type="SMART" id="SM00064">
    <property type="entry name" value="FYVE"/>
    <property type="match status" value="1"/>
</dbReference>
<dbReference type="PROSITE" id="PS50178">
    <property type="entry name" value="ZF_FYVE"/>
    <property type="match status" value="1"/>
</dbReference>
<dbReference type="PROSITE" id="PS50294">
    <property type="entry name" value="WD_REPEATS_REGION"/>
    <property type="match status" value="1"/>
</dbReference>
<evidence type="ECO:0000256" key="1">
    <source>
        <dbReference type="ARBA" id="ARBA00004412"/>
    </source>
</evidence>
<dbReference type="InterPro" id="IPR017455">
    <property type="entry name" value="Znf_FYVE-rel"/>
</dbReference>
<dbReference type="InterPro" id="IPR020472">
    <property type="entry name" value="WD40_PAC1"/>
</dbReference>
<evidence type="ECO:0000256" key="3">
    <source>
        <dbReference type="ARBA" id="ARBA00022723"/>
    </source>
</evidence>
<reference evidence="11 12" key="1">
    <citation type="journal article" date="2015" name="Nat. Commun.">
        <title>Outbred genome sequencing and CRISPR/Cas9 gene editing in butterflies.</title>
        <authorList>
            <person name="Li X."/>
            <person name="Fan D."/>
            <person name="Zhang W."/>
            <person name="Liu G."/>
            <person name="Zhang L."/>
            <person name="Zhao L."/>
            <person name="Fang X."/>
            <person name="Chen L."/>
            <person name="Dong Y."/>
            <person name="Chen Y."/>
            <person name="Ding Y."/>
            <person name="Zhao R."/>
            <person name="Feng M."/>
            <person name="Zhu Y."/>
            <person name="Feng Y."/>
            <person name="Jiang X."/>
            <person name="Zhu D."/>
            <person name="Xiang H."/>
            <person name="Feng X."/>
            <person name="Li S."/>
            <person name="Wang J."/>
            <person name="Zhang G."/>
            <person name="Kronforst M.R."/>
            <person name="Wang W."/>
        </authorList>
    </citation>
    <scope>NUCLEOTIDE SEQUENCE [LARGE SCALE GENOMIC DNA]</scope>
    <source>
        <strain evidence="11">Ya'a_city_454_Pm</strain>
        <tissue evidence="11">Whole body</tissue>
    </source>
</reference>
<dbReference type="InterPro" id="IPR011011">
    <property type="entry name" value="Znf_FYVE_PHD"/>
</dbReference>
<dbReference type="FunFam" id="3.30.40.10:FF:000105">
    <property type="entry name" value="WD repeat and FYVE domain-containing protein 2"/>
    <property type="match status" value="1"/>
</dbReference>
<dbReference type="InterPro" id="IPR001680">
    <property type="entry name" value="WD40_rpt"/>
</dbReference>
<evidence type="ECO:0000256" key="8">
    <source>
        <dbReference type="PROSITE-ProRule" id="PRU00091"/>
    </source>
</evidence>
<dbReference type="GO" id="GO:0008270">
    <property type="term" value="F:zinc ion binding"/>
    <property type="evidence" value="ECO:0007669"/>
    <property type="project" value="UniProtKB-KW"/>
</dbReference>
<evidence type="ECO:0000256" key="4">
    <source>
        <dbReference type="ARBA" id="ARBA00022737"/>
    </source>
</evidence>
<dbReference type="InParanoid" id="A0A0N1PF52"/>
<keyword evidence="2 9" id="KW-0853">WD repeat</keyword>
<evidence type="ECO:0000256" key="9">
    <source>
        <dbReference type="PROSITE-ProRule" id="PRU00221"/>
    </source>
</evidence>
<dbReference type="InterPro" id="IPR042234">
    <property type="entry name" value="WDFY1/WDFY2"/>
</dbReference>
<dbReference type="Proteomes" id="UP000053240">
    <property type="component" value="Unassembled WGS sequence"/>
</dbReference>
<organism evidence="11 12">
    <name type="scientific">Papilio machaon</name>
    <name type="common">Old World swallowtail butterfly</name>
    <dbReference type="NCBI Taxonomy" id="76193"/>
    <lineage>
        <taxon>Eukaryota</taxon>
        <taxon>Metazoa</taxon>
        <taxon>Ecdysozoa</taxon>
        <taxon>Arthropoda</taxon>
        <taxon>Hexapoda</taxon>
        <taxon>Insecta</taxon>
        <taxon>Pterygota</taxon>
        <taxon>Neoptera</taxon>
        <taxon>Endopterygota</taxon>
        <taxon>Lepidoptera</taxon>
        <taxon>Glossata</taxon>
        <taxon>Ditrysia</taxon>
        <taxon>Papilionoidea</taxon>
        <taxon>Papilionidae</taxon>
        <taxon>Papilioninae</taxon>
        <taxon>Papilio</taxon>
    </lineage>
</organism>
<keyword evidence="12" id="KW-1185">Reference proteome</keyword>
<gene>
    <name evidence="11" type="ORF">RR48_05043</name>
</gene>
<feature type="repeat" description="WD" evidence="9">
    <location>
        <begin position="374"/>
        <end position="406"/>
    </location>
</feature>
<dbReference type="InterPro" id="IPR015943">
    <property type="entry name" value="WD40/YVTN_repeat-like_dom_sf"/>
</dbReference>
<dbReference type="EMBL" id="KQ461183">
    <property type="protein sequence ID" value="KPJ07553.1"/>
    <property type="molecule type" value="Genomic_DNA"/>
</dbReference>
<dbReference type="SMART" id="SM00320">
    <property type="entry name" value="WD40"/>
    <property type="match status" value="6"/>
</dbReference>
<accession>A0A0N1PF52</accession>
<evidence type="ECO:0000256" key="5">
    <source>
        <dbReference type="ARBA" id="ARBA00022753"/>
    </source>
</evidence>
<dbReference type="PRINTS" id="PR00320">
    <property type="entry name" value="GPROTEINBRPT"/>
</dbReference>
<dbReference type="GO" id="GO:0005769">
    <property type="term" value="C:early endosome"/>
    <property type="evidence" value="ECO:0007669"/>
    <property type="project" value="UniProtKB-SubCell"/>
</dbReference>
<dbReference type="STRING" id="76193.A0A0N1PF52"/>
<feature type="domain" description="FYVE-type" evidence="10">
    <location>
        <begin position="322"/>
        <end position="364"/>
    </location>
</feature>
<keyword evidence="6 8" id="KW-0863">Zinc-finger</keyword>
<dbReference type="InterPro" id="IPR036322">
    <property type="entry name" value="WD40_repeat_dom_sf"/>
</dbReference>
<dbReference type="PROSITE" id="PS50082">
    <property type="entry name" value="WD_REPEATS_2"/>
    <property type="match status" value="3"/>
</dbReference>
<evidence type="ECO:0000256" key="7">
    <source>
        <dbReference type="ARBA" id="ARBA00022833"/>
    </source>
</evidence>
<dbReference type="InterPro" id="IPR019775">
    <property type="entry name" value="WD40_repeat_CS"/>
</dbReference>
<proteinExistence type="predicted"/>
<dbReference type="Gene3D" id="2.130.10.10">
    <property type="entry name" value="YVTN repeat-like/Quinoprotein amine dehydrogenase"/>
    <property type="match status" value="2"/>
</dbReference>
<dbReference type="SUPFAM" id="SSF50978">
    <property type="entry name" value="WD40 repeat-like"/>
    <property type="match status" value="1"/>
</dbReference>
<dbReference type="Gene3D" id="3.30.40.10">
    <property type="entry name" value="Zinc/RING finger domain, C3HC4 (zinc finger)"/>
    <property type="match status" value="1"/>
</dbReference>
<evidence type="ECO:0000259" key="10">
    <source>
        <dbReference type="PROSITE" id="PS50178"/>
    </source>
</evidence>
<keyword evidence="7" id="KW-0862">Zinc</keyword>
<dbReference type="AlphaFoldDB" id="A0A0N1PF52"/>
<dbReference type="SUPFAM" id="SSF57903">
    <property type="entry name" value="FYVE/PHD zinc finger"/>
    <property type="match status" value="1"/>
</dbReference>
<protein>
    <submittedName>
        <fullName evidence="11">WD repeat and FYVE domain-containing protein 2</fullName>
    </submittedName>
</protein>
<evidence type="ECO:0000256" key="2">
    <source>
        <dbReference type="ARBA" id="ARBA00022574"/>
    </source>
</evidence>
<feature type="repeat" description="WD" evidence="9">
    <location>
        <begin position="203"/>
        <end position="236"/>
    </location>
</feature>
<comment type="subcellular location">
    <subcellularLocation>
        <location evidence="1">Early endosome</location>
    </subcellularLocation>
</comment>
<dbReference type="Pfam" id="PF01363">
    <property type="entry name" value="FYVE"/>
    <property type="match status" value="1"/>
</dbReference>
<dbReference type="PANTHER" id="PTHR46189:SF1">
    <property type="entry name" value="LD41958P"/>
    <property type="match status" value="1"/>
</dbReference>
<evidence type="ECO:0000313" key="11">
    <source>
        <dbReference type="EMBL" id="KPJ07553.1"/>
    </source>
</evidence>
<feature type="repeat" description="WD" evidence="9">
    <location>
        <begin position="257"/>
        <end position="289"/>
    </location>
</feature>
<dbReference type="Pfam" id="PF00400">
    <property type="entry name" value="WD40"/>
    <property type="match status" value="3"/>
</dbReference>
<name>A0A0N1PF52_PAPMA</name>
<keyword evidence="4" id="KW-0677">Repeat</keyword>
<dbReference type="PROSITE" id="PS00678">
    <property type="entry name" value="WD_REPEATS_1"/>
    <property type="match status" value="1"/>
</dbReference>
<dbReference type="InterPro" id="IPR013083">
    <property type="entry name" value="Znf_RING/FYVE/PHD"/>
</dbReference>
<evidence type="ECO:0000256" key="6">
    <source>
        <dbReference type="ARBA" id="ARBA00022771"/>
    </source>
</evidence>